<evidence type="ECO:0000313" key="5">
    <source>
        <dbReference type="EMBL" id="QCD90231.1"/>
    </source>
</evidence>
<evidence type="ECO:0000313" key="4">
    <source>
        <dbReference type="EMBL" id="QCD90230.1"/>
    </source>
</evidence>
<dbReference type="EMBL" id="CP039348">
    <property type="protein sequence ID" value="QCD90231.1"/>
    <property type="molecule type" value="Genomic_DNA"/>
</dbReference>
<proteinExistence type="predicted"/>
<feature type="region of interest" description="Disordered" evidence="1">
    <location>
        <begin position="1"/>
        <end position="45"/>
    </location>
</feature>
<feature type="compositionally biased region" description="Polar residues" evidence="1">
    <location>
        <begin position="13"/>
        <end position="28"/>
    </location>
</feature>
<dbReference type="EMBL" id="CP039348">
    <property type="protein sequence ID" value="QCD90230.1"/>
    <property type="molecule type" value="Genomic_DNA"/>
</dbReference>
<dbReference type="EMBL" id="CP039348">
    <property type="protein sequence ID" value="QCD90229.1"/>
    <property type="molecule type" value="Genomic_DNA"/>
</dbReference>
<reference evidence="4 6" key="1">
    <citation type="submission" date="2019-04" db="EMBL/GenBank/DDBJ databases">
        <title>An improved genome assembly and genetic linkage map for asparagus bean, Vigna unguiculata ssp. sesquipedialis.</title>
        <authorList>
            <person name="Xia Q."/>
            <person name="Zhang R."/>
            <person name="Dong Y."/>
        </authorList>
    </citation>
    <scope>NUCLEOTIDE SEQUENCE [LARGE SCALE GENOMIC DNA]</scope>
    <source>
        <tissue evidence="4">Leaf</tissue>
    </source>
</reference>
<name>A0A4D6LNZ9_VIGUN</name>
<protein>
    <submittedName>
        <fullName evidence="4">Uncharacterized protein</fullName>
    </submittedName>
</protein>
<keyword evidence="6" id="KW-1185">Reference proteome</keyword>
<evidence type="ECO:0000313" key="3">
    <source>
        <dbReference type="EMBL" id="QCD90229.1"/>
    </source>
</evidence>
<sequence>MGNLSGPIRAGHNQHTYIGNTHNPSHNSRVPRVHPPFRATTREMPFRATTQGICFEAQLKEHQQADL</sequence>
<dbReference type="Proteomes" id="UP000501690">
    <property type="component" value="Linkage Group LG4"/>
</dbReference>
<evidence type="ECO:0000313" key="2">
    <source>
        <dbReference type="EMBL" id="QCD90228.1"/>
    </source>
</evidence>
<gene>
    <name evidence="2" type="ORF">DEO72_LG4g1183</name>
    <name evidence="3" type="ORF">DEO72_LG4g1184</name>
    <name evidence="4" type="ORF">DEO72_LG4g1185</name>
    <name evidence="5" type="ORF">DEO72_LG4g1186</name>
</gene>
<dbReference type="AlphaFoldDB" id="A0A4D6LNZ9"/>
<evidence type="ECO:0000313" key="6">
    <source>
        <dbReference type="Proteomes" id="UP000501690"/>
    </source>
</evidence>
<organism evidence="4 6">
    <name type="scientific">Vigna unguiculata</name>
    <name type="common">Cowpea</name>
    <dbReference type="NCBI Taxonomy" id="3917"/>
    <lineage>
        <taxon>Eukaryota</taxon>
        <taxon>Viridiplantae</taxon>
        <taxon>Streptophyta</taxon>
        <taxon>Embryophyta</taxon>
        <taxon>Tracheophyta</taxon>
        <taxon>Spermatophyta</taxon>
        <taxon>Magnoliopsida</taxon>
        <taxon>eudicotyledons</taxon>
        <taxon>Gunneridae</taxon>
        <taxon>Pentapetalae</taxon>
        <taxon>rosids</taxon>
        <taxon>fabids</taxon>
        <taxon>Fabales</taxon>
        <taxon>Fabaceae</taxon>
        <taxon>Papilionoideae</taxon>
        <taxon>50 kb inversion clade</taxon>
        <taxon>NPAAA clade</taxon>
        <taxon>indigoferoid/millettioid clade</taxon>
        <taxon>Phaseoleae</taxon>
        <taxon>Vigna</taxon>
    </lineage>
</organism>
<evidence type="ECO:0000256" key="1">
    <source>
        <dbReference type="SAM" id="MobiDB-lite"/>
    </source>
</evidence>
<dbReference type="EMBL" id="CP039348">
    <property type="protein sequence ID" value="QCD90228.1"/>
    <property type="molecule type" value="Genomic_DNA"/>
</dbReference>
<accession>A0A4D6LNZ9</accession>